<reference evidence="2 3" key="1">
    <citation type="submission" date="2024-09" db="EMBL/GenBank/DDBJ databases">
        <authorList>
            <person name="Sun Q."/>
            <person name="Mori K."/>
        </authorList>
    </citation>
    <scope>NUCLEOTIDE SEQUENCE [LARGE SCALE GENOMIC DNA]</scope>
    <source>
        <strain evidence="2 3">TBRC 1432</strain>
    </source>
</reference>
<organism evidence="2 3">
    <name type="scientific">Kutzneria chonburiensis</name>
    <dbReference type="NCBI Taxonomy" id="1483604"/>
    <lineage>
        <taxon>Bacteria</taxon>
        <taxon>Bacillati</taxon>
        <taxon>Actinomycetota</taxon>
        <taxon>Actinomycetes</taxon>
        <taxon>Pseudonocardiales</taxon>
        <taxon>Pseudonocardiaceae</taxon>
        <taxon>Kutzneria</taxon>
    </lineage>
</organism>
<evidence type="ECO:0000313" key="3">
    <source>
        <dbReference type="Proteomes" id="UP001589810"/>
    </source>
</evidence>
<keyword evidence="1" id="KW-1133">Transmembrane helix</keyword>
<proteinExistence type="predicted"/>
<keyword evidence="3" id="KW-1185">Reference proteome</keyword>
<feature type="transmembrane region" description="Helical" evidence="1">
    <location>
        <begin position="6"/>
        <end position="31"/>
    </location>
</feature>
<dbReference type="Pfam" id="PF08592">
    <property type="entry name" value="Anthrone_oxy"/>
    <property type="match status" value="1"/>
</dbReference>
<protein>
    <submittedName>
        <fullName evidence="2">Anthrone oxygenase family protein</fullName>
    </submittedName>
</protein>
<dbReference type="Proteomes" id="UP001589810">
    <property type="component" value="Unassembled WGS sequence"/>
</dbReference>
<evidence type="ECO:0000256" key="1">
    <source>
        <dbReference type="SAM" id="Phobius"/>
    </source>
</evidence>
<keyword evidence="1" id="KW-0472">Membrane</keyword>
<name>A0ABV6MR14_9PSEU</name>
<dbReference type="RefSeq" id="WP_273941093.1">
    <property type="nucleotide sequence ID" value="NZ_CP097263.1"/>
</dbReference>
<keyword evidence="1" id="KW-0812">Transmembrane</keyword>
<dbReference type="InterPro" id="IPR013901">
    <property type="entry name" value="Anthrone_oxy"/>
</dbReference>
<accession>A0ABV6MR14</accession>
<sequence length="153" mass="16617">MFPVLVPIVLLANGLAAGVLLWSVIGGVPMLRWLPAARYVETEQFWGNRFEPFQPICVVLTAAGDIALAIIAGLPAGPLFGTAGMLAVKVLLVSLTRNVPIKRWVMSLDPGRLPADWEQRDPRARWAKWNLVRSSLAVAAFVLNLVAVATTLH</sequence>
<gene>
    <name evidence="2" type="ORF">ACFFH7_14365</name>
</gene>
<dbReference type="EMBL" id="JBHLUD010000004">
    <property type="protein sequence ID" value="MFC0542677.1"/>
    <property type="molecule type" value="Genomic_DNA"/>
</dbReference>
<comment type="caution">
    <text evidence="2">The sequence shown here is derived from an EMBL/GenBank/DDBJ whole genome shotgun (WGS) entry which is preliminary data.</text>
</comment>
<evidence type="ECO:0000313" key="2">
    <source>
        <dbReference type="EMBL" id="MFC0542677.1"/>
    </source>
</evidence>
<feature type="transmembrane region" description="Helical" evidence="1">
    <location>
        <begin position="130"/>
        <end position="152"/>
    </location>
</feature>